<dbReference type="Proteomes" id="UP000051442">
    <property type="component" value="Unassembled WGS sequence"/>
</dbReference>
<evidence type="ECO:0000259" key="1">
    <source>
        <dbReference type="Pfam" id="PF09643"/>
    </source>
</evidence>
<dbReference type="Pfam" id="PF09643">
    <property type="entry name" value="YopX"/>
    <property type="match status" value="1"/>
</dbReference>
<dbReference type="STRING" id="1423804.FD14_GL001429"/>
<proteinExistence type="predicted"/>
<dbReference type="PATRIC" id="fig|1423804.4.peg.1546"/>
<evidence type="ECO:0000313" key="3">
    <source>
        <dbReference type="Proteomes" id="UP000051442"/>
    </source>
</evidence>
<dbReference type="SUPFAM" id="SSF159006">
    <property type="entry name" value="YopX-like"/>
    <property type="match status" value="1"/>
</dbReference>
<name>A0A0R2EWI0_9LACO</name>
<dbReference type="Gene3D" id="2.30.30.290">
    <property type="entry name" value="YopX-like domains"/>
    <property type="match status" value="1"/>
</dbReference>
<feature type="domain" description="YopX protein" evidence="1">
    <location>
        <begin position="10"/>
        <end position="113"/>
    </location>
</feature>
<organism evidence="2 3">
    <name type="scientific">Secundilactobacillus similis DSM 23365 = JCM 2765</name>
    <dbReference type="NCBI Taxonomy" id="1423804"/>
    <lineage>
        <taxon>Bacteria</taxon>
        <taxon>Bacillati</taxon>
        <taxon>Bacillota</taxon>
        <taxon>Bacilli</taxon>
        <taxon>Lactobacillales</taxon>
        <taxon>Lactobacillaceae</taxon>
        <taxon>Secundilactobacillus</taxon>
    </lineage>
</organism>
<accession>A0A0R2EWI0</accession>
<dbReference type="EMBL" id="AYZM01000131">
    <property type="protein sequence ID" value="KRN20641.1"/>
    <property type="molecule type" value="Genomic_DNA"/>
</dbReference>
<dbReference type="InterPro" id="IPR019096">
    <property type="entry name" value="YopX_protein"/>
</dbReference>
<sequence>MVEHKYYKNVQSSENCETNRFWSFNQVLEEVDNWHLVLEEFTGLKDSNGTEIYEGDILEFQDFVFGGKPRSKRTIVEWSEGDAAFVTGFRNLWKLVELGAVVVGNVHEDPELLGGHDVRNQE</sequence>
<dbReference type="InterPro" id="IPR023385">
    <property type="entry name" value="YopX-like_C"/>
</dbReference>
<gene>
    <name evidence="2" type="ORF">FD14_GL001429</name>
</gene>
<reference evidence="2 3" key="1">
    <citation type="journal article" date="2015" name="Genome Announc.">
        <title>Expanding the biotechnology potential of lactobacilli through comparative genomics of 213 strains and associated genera.</title>
        <authorList>
            <person name="Sun Z."/>
            <person name="Harris H.M."/>
            <person name="McCann A."/>
            <person name="Guo C."/>
            <person name="Argimon S."/>
            <person name="Zhang W."/>
            <person name="Yang X."/>
            <person name="Jeffery I.B."/>
            <person name="Cooney J.C."/>
            <person name="Kagawa T.F."/>
            <person name="Liu W."/>
            <person name="Song Y."/>
            <person name="Salvetti E."/>
            <person name="Wrobel A."/>
            <person name="Rasinkangas P."/>
            <person name="Parkhill J."/>
            <person name="Rea M.C."/>
            <person name="O'Sullivan O."/>
            <person name="Ritari J."/>
            <person name="Douillard F.P."/>
            <person name="Paul Ross R."/>
            <person name="Yang R."/>
            <person name="Briner A.E."/>
            <person name="Felis G.E."/>
            <person name="de Vos W.M."/>
            <person name="Barrangou R."/>
            <person name="Klaenhammer T.R."/>
            <person name="Caufield P.W."/>
            <person name="Cui Y."/>
            <person name="Zhang H."/>
            <person name="O'Toole P.W."/>
        </authorList>
    </citation>
    <scope>NUCLEOTIDE SEQUENCE [LARGE SCALE GENOMIC DNA]</scope>
    <source>
        <strain evidence="2 3">DSM 23365</strain>
    </source>
</reference>
<comment type="caution">
    <text evidence="2">The sequence shown here is derived from an EMBL/GenBank/DDBJ whole genome shotgun (WGS) entry which is preliminary data.</text>
</comment>
<evidence type="ECO:0000313" key="2">
    <source>
        <dbReference type="EMBL" id="KRN20641.1"/>
    </source>
</evidence>
<dbReference type="AlphaFoldDB" id="A0A0R2EWI0"/>
<protein>
    <recommendedName>
        <fullName evidence="1">YopX protein domain-containing protein</fullName>
    </recommendedName>
</protein>
<keyword evidence="3" id="KW-1185">Reference proteome</keyword>